<evidence type="ECO:0000256" key="4">
    <source>
        <dbReference type="SAM" id="MobiDB-lite"/>
    </source>
</evidence>
<keyword evidence="8" id="KW-1185">Reference proteome</keyword>
<name>A0A9P8TJQ7_WICPI</name>
<evidence type="ECO:0000313" key="7">
    <source>
        <dbReference type="EMBL" id="KAH3682098.1"/>
    </source>
</evidence>
<reference evidence="7" key="2">
    <citation type="submission" date="2021-01" db="EMBL/GenBank/DDBJ databases">
        <authorList>
            <person name="Schikora-Tamarit M.A."/>
        </authorList>
    </citation>
    <scope>NUCLEOTIDE SEQUENCE</scope>
    <source>
        <strain evidence="7">CBS2887</strain>
    </source>
</reference>
<feature type="domain" description="DDT" evidence="5">
    <location>
        <begin position="394"/>
        <end position="457"/>
    </location>
</feature>
<feature type="compositionally biased region" description="Polar residues" evidence="4">
    <location>
        <begin position="307"/>
        <end position="316"/>
    </location>
</feature>
<evidence type="ECO:0000256" key="1">
    <source>
        <dbReference type="ARBA" id="ARBA00004123"/>
    </source>
</evidence>
<dbReference type="GO" id="GO:0031509">
    <property type="term" value="P:subtelomeric heterochromatin formation"/>
    <property type="evidence" value="ECO:0007669"/>
    <property type="project" value="TreeGrafter"/>
</dbReference>
<feature type="compositionally biased region" description="Pro residues" evidence="4">
    <location>
        <begin position="360"/>
        <end position="369"/>
    </location>
</feature>
<comment type="subcellular location">
    <subcellularLocation>
        <location evidence="1 3">Nucleus</location>
    </subcellularLocation>
</comment>
<feature type="region of interest" description="Disordered" evidence="4">
    <location>
        <begin position="304"/>
        <end position="374"/>
    </location>
</feature>
<feature type="compositionally biased region" description="Polar residues" evidence="4">
    <location>
        <begin position="346"/>
        <end position="358"/>
    </location>
</feature>
<comment type="caution">
    <text evidence="7">The sequence shown here is derived from an EMBL/GenBank/DDBJ whole genome shotgun (WGS) entry which is preliminary data.</text>
</comment>
<dbReference type="InterPro" id="IPR028941">
    <property type="entry name" value="WHIM2_dom"/>
</dbReference>
<dbReference type="GO" id="GO:0005634">
    <property type="term" value="C:nucleus"/>
    <property type="evidence" value="ECO:0007669"/>
    <property type="project" value="UniProtKB-SubCell"/>
</dbReference>
<dbReference type="Proteomes" id="UP000774326">
    <property type="component" value="Unassembled WGS sequence"/>
</dbReference>
<dbReference type="InterPro" id="IPR018501">
    <property type="entry name" value="DDT_dom"/>
</dbReference>
<protein>
    <recommendedName>
        <fullName evidence="9">WAC domain-containing protein</fullName>
    </recommendedName>
</protein>
<dbReference type="OrthoDB" id="332390at2759"/>
<feature type="compositionally biased region" description="Basic residues" evidence="4">
    <location>
        <begin position="1098"/>
        <end position="1112"/>
    </location>
</feature>
<evidence type="ECO:0008006" key="9">
    <source>
        <dbReference type="Google" id="ProtNLM"/>
    </source>
</evidence>
<feature type="compositionally biased region" description="Acidic residues" evidence="4">
    <location>
        <begin position="1033"/>
        <end position="1054"/>
    </location>
</feature>
<dbReference type="AlphaFoldDB" id="A0A9P8TJQ7"/>
<proteinExistence type="predicted"/>
<feature type="region of interest" description="Disordered" evidence="4">
    <location>
        <begin position="1026"/>
        <end position="1059"/>
    </location>
</feature>
<dbReference type="PANTHER" id="PTHR32075:SF6">
    <property type="entry name" value="ISWI CHROMATIN-REMODELING COMPLEX SUBUNIT YPL216W-RELATED"/>
    <property type="match status" value="1"/>
</dbReference>
<reference evidence="7" key="1">
    <citation type="journal article" date="2021" name="Open Biol.">
        <title>Shared evolutionary footprints suggest mitochondrial oxidative damage underlies multiple complex I losses in fungi.</title>
        <authorList>
            <person name="Schikora-Tamarit M.A."/>
            <person name="Marcet-Houben M."/>
            <person name="Nosek J."/>
            <person name="Gabaldon T."/>
        </authorList>
    </citation>
    <scope>NUCLEOTIDE SEQUENCE</scope>
    <source>
        <strain evidence="7">CBS2887</strain>
    </source>
</reference>
<feature type="domain" description="WAC" evidence="6">
    <location>
        <begin position="18"/>
        <end position="125"/>
    </location>
</feature>
<dbReference type="Pfam" id="PF15613">
    <property type="entry name" value="WSD"/>
    <property type="match status" value="1"/>
</dbReference>
<dbReference type="Pfam" id="PF02791">
    <property type="entry name" value="DDT"/>
    <property type="match status" value="1"/>
</dbReference>
<evidence type="ECO:0000259" key="5">
    <source>
        <dbReference type="PROSITE" id="PS50827"/>
    </source>
</evidence>
<dbReference type="Pfam" id="PF10537">
    <property type="entry name" value="WAC_Acf1_DNA_bd"/>
    <property type="match status" value="1"/>
</dbReference>
<evidence type="ECO:0000313" key="8">
    <source>
        <dbReference type="Proteomes" id="UP000774326"/>
    </source>
</evidence>
<feature type="region of interest" description="Disordered" evidence="4">
    <location>
        <begin position="778"/>
        <end position="821"/>
    </location>
</feature>
<dbReference type="GO" id="GO:0000785">
    <property type="term" value="C:chromatin"/>
    <property type="evidence" value="ECO:0007669"/>
    <property type="project" value="UniProtKB-ARBA"/>
</dbReference>
<feature type="region of interest" description="Disordered" evidence="4">
    <location>
        <begin position="1075"/>
        <end position="1112"/>
    </location>
</feature>
<feature type="compositionally biased region" description="Basic and acidic residues" evidence="4">
    <location>
        <begin position="679"/>
        <end position="693"/>
    </location>
</feature>
<dbReference type="GO" id="GO:0000781">
    <property type="term" value="C:chromosome, telomeric region"/>
    <property type="evidence" value="ECO:0007669"/>
    <property type="project" value="GOC"/>
</dbReference>
<feature type="region of interest" description="Disordered" evidence="4">
    <location>
        <begin position="668"/>
        <end position="693"/>
    </location>
</feature>
<dbReference type="EMBL" id="JAEUBG010003948">
    <property type="protein sequence ID" value="KAH3682098.1"/>
    <property type="molecule type" value="Genomic_DNA"/>
</dbReference>
<gene>
    <name evidence="7" type="ORF">WICPIJ_006934</name>
</gene>
<dbReference type="InterPro" id="IPR013136">
    <property type="entry name" value="WSTF_Acf1_Cbp146"/>
</dbReference>
<sequence length="1168" mass="133135">MVPVNYPPTPPLPENLNVPVWYIPQTQEWFLDYDSYLSRLDYYNIRKFVCEITGNSCLTYFDAYKSEIHEIALLKKYFPEHLKEPILRRIQFSTIARIDQLVDYVYTEFKNDYYPGETVYVRPNKNNKDLKLSTSGGKLKCIIREKTLFNGLTLPDGTTKSSYAKYSLVSVDNQSQKIICGDDEIFRDRNQFTKTFARTFIKLCMTKYSSKIGAPWIVKQEYADRYRIPTELPAEFAQFKESAEDVDNEGVGSVASGSSGSLLSGNVAIAPKLKKLKPLTAIRPKEGSVTGAKAGMLKLVPAKTAKSKSTAGTPSPSGAGVKKQTAKSKKDPSALINILTDDADSKTATPNTATSQPQVVLPPPPPPPTIKEDLSYPLATQPPKPQPTTLTNLGPYTAASLSLWTFLNIYRSPLVLDTFTYDDFLTALCWNTSSVRCELLDEIFCSVLSAFMPEGGEKNGIVLPEEFERGEDWGKMIREFEEGVKRGEDVKKLTETFEEENEDEEDEKKDSFDYNSEDRVEEYLKYRNTHWTTRLSKRQYKEGNWQIILLGLLDELRHYKPFAESITTILSILAPKDSSVNPQTIQDQFFKHLPVELRLRSLEILTTVLVNTPLIRTFLESTMEQSAQLRRERMDCIRDYKAIYEKAQDVDRECRVFLEKLVAENQETTEPANGDAAGEEAKDSKDVATDENVKKRRRTGLKVALTAQETSLSATNSVFKALLDQRTSFLQEAESIRTKKKVIEKTLNEIDIQRFVCLGRDRYFNKYWWFENNGLPSVKGKKSRKRTTASNATGTADKDDEEEDEGMDDVSDDESDGEDVEDETYLMGRLWVQGPSVEDVVHGLKLAPEDVEKYVKKDSLEEVLDEEDDEDEEHESMMKHYRLVPSENSIDDAKIFSNIEESHKIKFNPESPEVLDITNADSPETIIDTTGATNTEATITPFVRKLIEETPQNLLLSPEQWKQFTTTAELESLLTWLNPWGKRESTLFAALSEVRDQMEQSFDARRRALRVDSLEKEEIDLKSQISEIVISDTEPESEGQSSSEEEYSSEGEEIGDQRRTRRLIAQSQLSELKRREREERNLAKAMRSKPSARIQRRENRKRQKIAHRTKRTQKKELQNKLHGLRVDNIINRVLGWVNSSAVEKLGQGHYEGVKRVVAANGKSRKGRK</sequence>
<accession>A0A9P8TJQ7</accession>
<evidence type="ECO:0000256" key="3">
    <source>
        <dbReference type="PROSITE-ProRule" id="PRU00475"/>
    </source>
</evidence>
<feature type="compositionally biased region" description="Acidic residues" evidence="4">
    <location>
        <begin position="798"/>
        <end position="821"/>
    </location>
</feature>
<organism evidence="7 8">
    <name type="scientific">Wickerhamomyces pijperi</name>
    <name type="common">Yeast</name>
    <name type="synonym">Pichia pijperi</name>
    <dbReference type="NCBI Taxonomy" id="599730"/>
    <lineage>
        <taxon>Eukaryota</taxon>
        <taxon>Fungi</taxon>
        <taxon>Dikarya</taxon>
        <taxon>Ascomycota</taxon>
        <taxon>Saccharomycotina</taxon>
        <taxon>Saccharomycetes</taxon>
        <taxon>Phaffomycetales</taxon>
        <taxon>Wickerhamomycetaceae</taxon>
        <taxon>Wickerhamomyces</taxon>
    </lineage>
</organism>
<keyword evidence="2 3" id="KW-0539">Nucleus</keyword>
<dbReference type="PANTHER" id="PTHR32075">
    <property type="entry name" value="ISWI CHROMATIN-REMODELING COMPLEX SUBUNIT YPL216W-RELATED"/>
    <property type="match status" value="1"/>
</dbReference>
<dbReference type="PROSITE" id="PS50827">
    <property type="entry name" value="DDT"/>
    <property type="match status" value="1"/>
</dbReference>
<evidence type="ECO:0000256" key="2">
    <source>
        <dbReference type="ARBA" id="ARBA00023242"/>
    </source>
</evidence>
<dbReference type="PROSITE" id="PS51136">
    <property type="entry name" value="WAC"/>
    <property type="match status" value="1"/>
</dbReference>
<evidence type="ECO:0000259" key="6">
    <source>
        <dbReference type="PROSITE" id="PS51136"/>
    </source>
</evidence>